<accession>A0A8H6U399</accession>
<feature type="region of interest" description="Disordered" evidence="1">
    <location>
        <begin position="123"/>
        <end position="282"/>
    </location>
</feature>
<feature type="region of interest" description="Disordered" evidence="1">
    <location>
        <begin position="1"/>
        <end position="70"/>
    </location>
</feature>
<evidence type="ECO:0008006" key="4">
    <source>
        <dbReference type="Google" id="ProtNLM"/>
    </source>
</evidence>
<sequence length="1197" mass="128680">MPTRSSQAVDTDPTSLASSENQVPASSSQVINTVSTSSNARPATDPASSSSKMDTSTSSGPRFSSDLSVPTSSVVTIGTDRVTLPVVVSPTTLVTLGQTFTLVPPPETTPQVASSTKIPIGSESAISQSSLDTTQPASSSVRDTTGSETATSPIIPGPSTIVTSGSTITILPPVSNPSLDSSSPPSSTPSTGSEDSNTRSATSTQNRDTESQGTTVRADTSGEFSTTDLPSVTEETTVTTRDETLTPSTGAPPTATITSRPSGRPPSSTDESQTTFTQWPPEAVITPVEVEVDQPEPSKDDDDSAVIPCTLWFFSACVRFDDINILGWKVTLPSGVYPPGPPPIGMIDLPGPIGLQGELPPWPEFTVGPDHIPTFPPGPKPTECEAKTASICSTTTSFIVSTVNGSPTTVSSRVLPPTCAGLRGCLIADSTREASVTRTQCATKTVTDVVVTCSGTGTAACSTRTGLRETGCDVTATTTTVSCTPAPTGNNKRQEGDGRSPACPIRRTYVIWPRDGTKTDETGAIYSEIRKIVQEDDRIRVSEANGLGVNFWRVSMDADQANRVKDIRNVASAHIECTSGCVDPTTADTNWRYQDWFLEDVEVSQHQRQMSFLSNNEAELRNKFNSYYFFDVSAGEDIPVYVPDTGAQMDHPEFTEGDNIAAKTEFLFVGNDYDGKQHRDDSGAKLGGACNPEKCNPHGTSMLSVLAGANLGIAKKVKPIVVRAPRRHEDGSGASPEDWLETLVVIHNLFPNESEMTLAIVSMSWTYSLLKYKRSWMEMNPQSTDQEVAESFELFKTRLRAILRNLIRKGLFVVTGSGNTGAMQSYPALFADEREPDELRIPELLVVGATDMYDGKIWGRSGRKLEAKLPHIYAPGASMLVANGDMASRRYKESEGTSIGLAAYFLKLHELGRLPPDAKGNQPDMSPAGLKRYIINNSWQRLESDPGVLGIWNGAANMLLARDGYCRYVPGETSTPRLLRRQETDYEILTGQCVPGTSPTAAPFVCTEETVGRCSPGVVCSAPMRNGCENGKCVCVMPEPPKETTTKPPPRTTMSTATSRPEPTPTEKTKVPLELGERFCNDASVYNGGGDVARSPLELMIFRICVGTGREDKRMSPGKKPLVYRSKANSVPYFLSISWKDGCETTVDSALPGYPLGQGQVECGDLFYDNWRRCTGNKGRGGYIDAGCLRYEFTPKE</sequence>
<dbReference type="InterPro" id="IPR036852">
    <property type="entry name" value="Peptidase_S8/S53_dom_sf"/>
</dbReference>
<evidence type="ECO:0000256" key="1">
    <source>
        <dbReference type="SAM" id="MobiDB-lite"/>
    </source>
</evidence>
<comment type="caution">
    <text evidence="2">The sequence shown here is derived from an EMBL/GenBank/DDBJ whole genome shotgun (WGS) entry which is preliminary data.</text>
</comment>
<evidence type="ECO:0000313" key="3">
    <source>
        <dbReference type="Proteomes" id="UP000654918"/>
    </source>
</evidence>
<organism evidence="2 3">
    <name type="scientific">Colletotrichum plurivorum</name>
    <dbReference type="NCBI Taxonomy" id="2175906"/>
    <lineage>
        <taxon>Eukaryota</taxon>
        <taxon>Fungi</taxon>
        <taxon>Dikarya</taxon>
        <taxon>Ascomycota</taxon>
        <taxon>Pezizomycotina</taxon>
        <taxon>Sordariomycetes</taxon>
        <taxon>Hypocreomycetidae</taxon>
        <taxon>Glomerellales</taxon>
        <taxon>Glomerellaceae</taxon>
        <taxon>Colletotrichum</taxon>
        <taxon>Colletotrichum orchidearum species complex</taxon>
    </lineage>
</organism>
<reference evidence="2" key="1">
    <citation type="journal article" date="2020" name="Phytopathology">
        <title>Genome Sequence Resources of Colletotrichum truncatum, C. plurivorum, C. musicola, and C. sojae: Four Species Pathogenic to Soybean (Glycine max).</title>
        <authorList>
            <person name="Rogerio F."/>
            <person name="Boufleur T.R."/>
            <person name="Ciampi-Guillardi M."/>
            <person name="Sukno S.A."/>
            <person name="Thon M.R."/>
            <person name="Massola Junior N.S."/>
            <person name="Baroncelli R."/>
        </authorList>
    </citation>
    <scope>NUCLEOTIDE SEQUENCE</scope>
    <source>
        <strain evidence="2">LFN00145</strain>
    </source>
</reference>
<dbReference type="GO" id="GO:0004252">
    <property type="term" value="F:serine-type endopeptidase activity"/>
    <property type="evidence" value="ECO:0007669"/>
    <property type="project" value="InterPro"/>
</dbReference>
<feature type="compositionally biased region" description="Polar residues" evidence="1">
    <location>
        <begin position="60"/>
        <end position="70"/>
    </location>
</feature>
<feature type="region of interest" description="Disordered" evidence="1">
    <location>
        <begin position="1040"/>
        <end position="1068"/>
    </location>
</feature>
<evidence type="ECO:0000313" key="2">
    <source>
        <dbReference type="EMBL" id="KAF6840298.1"/>
    </source>
</evidence>
<dbReference type="AlphaFoldDB" id="A0A8H6U399"/>
<dbReference type="Proteomes" id="UP000654918">
    <property type="component" value="Unassembled WGS sequence"/>
</dbReference>
<feature type="compositionally biased region" description="Low complexity" evidence="1">
    <location>
        <begin position="48"/>
        <end position="59"/>
    </location>
</feature>
<feature type="compositionally biased region" description="Polar residues" evidence="1">
    <location>
        <begin position="247"/>
        <end position="258"/>
    </location>
</feature>
<feature type="compositionally biased region" description="Polar residues" evidence="1">
    <location>
        <begin position="198"/>
        <end position="230"/>
    </location>
</feature>
<protein>
    <recommendedName>
        <fullName evidence="4">Peptidase S8/S53 domain-containing protein</fullName>
    </recommendedName>
</protein>
<feature type="compositionally biased region" description="Polar residues" evidence="1">
    <location>
        <begin position="124"/>
        <end position="152"/>
    </location>
</feature>
<feature type="compositionally biased region" description="Low complexity" evidence="1">
    <location>
        <begin position="159"/>
        <end position="195"/>
    </location>
</feature>
<proteinExistence type="predicted"/>
<name>A0A8H6U399_9PEZI</name>
<keyword evidence="3" id="KW-1185">Reference proteome</keyword>
<dbReference type="SUPFAM" id="SSF52743">
    <property type="entry name" value="Subtilisin-like"/>
    <property type="match status" value="1"/>
</dbReference>
<dbReference type="GO" id="GO:0006508">
    <property type="term" value="P:proteolysis"/>
    <property type="evidence" value="ECO:0007669"/>
    <property type="project" value="InterPro"/>
</dbReference>
<dbReference type="Gene3D" id="3.40.50.200">
    <property type="entry name" value="Peptidase S8/S53 domain"/>
    <property type="match status" value="1"/>
</dbReference>
<feature type="compositionally biased region" description="Polar residues" evidence="1">
    <location>
        <begin position="269"/>
        <end position="278"/>
    </location>
</feature>
<dbReference type="EMBL" id="WIGO01000008">
    <property type="protein sequence ID" value="KAF6840298.1"/>
    <property type="molecule type" value="Genomic_DNA"/>
</dbReference>
<gene>
    <name evidence="2" type="ORF">CPLU01_01322</name>
</gene>
<feature type="compositionally biased region" description="Polar residues" evidence="1">
    <location>
        <begin position="1"/>
        <end position="41"/>
    </location>
</feature>
<feature type="compositionally biased region" description="Low complexity" evidence="1">
    <location>
        <begin position="259"/>
        <end position="268"/>
    </location>
</feature>